<sequence>MANRAGPIGSQESQAAATVPGWAEHELLQFQRDFLSAGVIQGHGDELAVTENSGGANMTVEVGIGRALVSITPTLLEDNTPYLCPFVVTEVVELNITTADATFARKDRIIMRVDVATNPIGTASNISILEVLAGTPSGSPSAPALPSNAISLAIVDVPANDLAITDSQITDDRSYAELNSGVLASIARSSDLLTTQNDAPTWLGTITGTNTLTGTATPTRTSYTAGMRFAFIAQFSNTGAVTLNIDGIGAVALVGPDGEALSAGDILIGGIVEVRYDGTQFVMTSPKQSTSGGIGGNDNGLPQAELIVSRWYLDEASGTREDAVSSNDLTDNNTVTSSAGIDQLNATSPLSAQFTRSSSEYLSAADNAELSITDDMSISLWLYPDTTPAGSAVHAIVSKWDATTNLSFSFNYENGVFKLRISPDGTVPSIVDKTITATITEDDWSHVVLVYDASAGEIKLYVNGVQVGSTATGAPTSIFDGTAPIRIGADTAGSNTWNGRMQDVILWNAELTDAEVFYLYRLYTQPKEGLPTT</sequence>
<dbReference type="InterPro" id="IPR013320">
    <property type="entry name" value="ConA-like_dom_sf"/>
</dbReference>
<evidence type="ECO:0000256" key="1">
    <source>
        <dbReference type="ARBA" id="ARBA00022729"/>
    </source>
</evidence>
<dbReference type="SMART" id="SM00560">
    <property type="entry name" value="LamGL"/>
    <property type="match status" value="1"/>
</dbReference>
<dbReference type="GO" id="GO:0016020">
    <property type="term" value="C:membrane"/>
    <property type="evidence" value="ECO:0007669"/>
    <property type="project" value="InterPro"/>
</dbReference>
<dbReference type="OrthoDB" id="200273at2"/>
<feature type="domain" description="LamG-like jellyroll fold" evidence="3">
    <location>
        <begin position="374"/>
        <end position="514"/>
    </location>
</feature>
<dbReference type="InterPro" id="IPR026919">
    <property type="entry name" value="ADGRV1"/>
</dbReference>
<keyword evidence="1" id="KW-0732">Signal</keyword>
<dbReference type="RefSeq" id="WP_105334257.1">
    <property type="nucleotide sequence ID" value="NZ_PUHZ01000005.1"/>
</dbReference>
<organism evidence="4 5">
    <name type="scientific">Blastopirellula marina</name>
    <dbReference type="NCBI Taxonomy" id="124"/>
    <lineage>
        <taxon>Bacteria</taxon>
        <taxon>Pseudomonadati</taxon>
        <taxon>Planctomycetota</taxon>
        <taxon>Planctomycetia</taxon>
        <taxon>Pirellulales</taxon>
        <taxon>Pirellulaceae</taxon>
        <taxon>Blastopirellula</taxon>
    </lineage>
</organism>
<name>A0A2S8GSG4_9BACT</name>
<protein>
    <recommendedName>
        <fullName evidence="3">LamG-like jellyroll fold domain-containing protein</fullName>
    </recommendedName>
</protein>
<evidence type="ECO:0000259" key="3">
    <source>
        <dbReference type="SMART" id="SM00560"/>
    </source>
</evidence>
<evidence type="ECO:0000313" key="4">
    <source>
        <dbReference type="EMBL" id="PQO47366.1"/>
    </source>
</evidence>
<evidence type="ECO:0000313" key="5">
    <source>
        <dbReference type="Proteomes" id="UP000237819"/>
    </source>
</evidence>
<dbReference type="PANTHER" id="PTHR46682">
    <property type="entry name" value="ADHESION G-PROTEIN COUPLED RECEPTOR V1"/>
    <property type="match status" value="1"/>
</dbReference>
<dbReference type="InterPro" id="IPR006558">
    <property type="entry name" value="LamG-like"/>
</dbReference>
<comment type="caution">
    <text evidence="4">The sequence shown here is derived from an EMBL/GenBank/DDBJ whole genome shotgun (WGS) entry which is preliminary data.</text>
</comment>
<dbReference type="SUPFAM" id="SSF49899">
    <property type="entry name" value="Concanavalin A-like lectins/glucanases"/>
    <property type="match status" value="1"/>
</dbReference>
<dbReference type="GO" id="GO:0001965">
    <property type="term" value="F:G-protein alpha-subunit binding"/>
    <property type="evidence" value="ECO:0007669"/>
    <property type="project" value="TreeGrafter"/>
</dbReference>
<dbReference type="GO" id="GO:0004930">
    <property type="term" value="F:G protein-coupled receptor activity"/>
    <property type="evidence" value="ECO:0007669"/>
    <property type="project" value="InterPro"/>
</dbReference>
<dbReference type="Proteomes" id="UP000237819">
    <property type="component" value="Unassembled WGS sequence"/>
</dbReference>
<dbReference type="GO" id="GO:0005737">
    <property type="term" value="C:cytoplasm"/>
    <property type="evidence" value="ECO:0007669"/>
    <property type="project" value="TreeGrafter"/>
</dbReference>
<dbReference type="AlphaFoldDB" id="A0A2S8GSG4"/>
<dbReference type="GO" id="GO:0071277">
    <property type="term" value="P:cellular response to calcium ion"/>
    <property type="evidence" value="ECO:0007669"/>
    <property type="project" value="TreeGrafter"/>
</dbReference>
<dbReference type="EMBL" id="PUHZ01000005">
    <property type="protein sequence ID" value="PQO47366.1"/>
    <property type="molecule type" value="Genomic_DNA"/>
</dbReference>
<reference evidence="4 5" key="1">
    <citation type="submission" date="2018-02" db="EMBL/GenBank/DDBJ databases">
        <title>Comparative genomes isolates from brazilian mangrove.</title>
        <authorList>
            <person name="Araujo J.E."/>
            <person name="Taketani R.G."/>
            <person name="Silva M.C.P."/>
            <person name="Loureco M.V."/>
            <person name="Andreote F.D."/>
        </authorList>
    </citation>
    <scope>NUCLEOTIDE SEQUENCE [LARGE SCALE GENOMIC DNA]</scope>
    <source>
        <strain evidence="4 5">Nap-Phe MGV</strain>
    </source>
</reference>
<keyword evidence="2" id="KW-1015">Disulfide bond</keyword>
<proteinExistence type="predicted"/>
<dbReference type="Pfam" id="PF13385">
    <property type="entry name" value="Laminin_G_3"/>
    <property type="match status" value="1"/>
</dbReference>
<accession>A0A2S8GSG4</accession>
<dbReference type="GO" id="GO:0010855">
    <property type="term" value="F:adenylate cyclase inhibitor activity"/>
    <property type="evidence" value="ECO:0007669"/>
    <property type="project" value="TreeGrafter"/>
</dbReference>
<dbReference type="Gene3D" id="2.60.120.200">
    <property type="match status" value="1"/>
</dbReference>
<gene>
    <name evidence="4" type="ORF">C5Y93_04810</name>
</gene>
<evidence type="ECO:0000256" key="2">
    <source>
        <dbReference type="ARBA" id="ARBA00023157"/>
    </source>
</evidence>
<dbReference type="PANTHER" id="PTHR46682:SF1">
    <property type="entry name" value="ADHESION G-PROTEIN COUPLED RECEPTOR V1"/>
    <property type="match status" value="1"/>
</dbReference>